<evidence type="ECO:0000313" key="5">
    <source>
        <dbReference type="EMBL" id="ETZ06974.1"/>
    </source>
</evidence>
<dbReference type="GO" id="GO:0009982">
    <property type="term" value="F:pseudouridine synthase activity"/>
    <property type="evidence" value="ECO:0007669"/>
    <property type="project" value="InterPro"/>
</dbReference>
<dbReference type="PANTHER" id="PTHR21600">
    <property type="entry name" value="MITOCHONDRIAL RNA PSEUDOURIDINE SYNTHASE"/>
    <property type="match status" value="1"/>
</dbReference>
<dbReference type="STRING" id="1399147.P618_200872"/>
<dbReference type="OrthoDB" id="9807829at2"/>
<dbReference type="Proteomes" id="UP000019112">
    <property type="component" value="Unassembled WGS sequence"/>
</dbReference>
<evidence type="ECO:0000313" key="6">
    <source>
        <dbReference type="Proteomes" id="UP000019112"/>
    </source>
</evidence>
<protein>
    <submittedName>
        <fullName evidence="5">Ribosomal large subunit pseudouridine synthase C</fullName>
    </submittedName>
</protein>
<dbReference type="InterPro" id="IPR006145">
    <property type="entry name" value="PsdUridine_synth_RsuA/RluA"/>
</dbReference>
<name>W6TE84_HOLOB</name>
<dbReference type="Gene3D" id="3.10.290.10">
    <property type="entry name" value="RNA-binding S4 domain"/>
    <property type="match status" value="1"/>
</dbReference>
<keyword evidence="2" id="KW-0413">Isomerase</keyword>
<dbReference type="PANTHER" id="PTHR21600:SF81">
    <property type="entry name" value="21S RRNA PSEUDOURIDINE(2819) SYNTHASE"/>
    <property type="match status" value="1"/>
</dbReference>
<dbReference type="PROSITE" id="PS01129">
    <property type="entry name" value="PSI_RLU"/>
    <property type="match status" value="1"/>
</dbReference>
<evidence type="ECO:0000259" key="4">
    <source>
        <dbReference type="Pfam" id="PF00849"/>
    </source>
</evidence>
<dbReference type="SUPFAM" id="SSF55120">
    <property type="entry name" value="Pseudouridine synthase"/>
    <property type="match status" value="1"/>
</dbReference>
<dbReference type="InterPro" id="IPR006224">
    <property type="entry name" value="PsdUridine_synth_RluA-like_CS"/>
</dbReference>
<dbReference type="CDD" id="cd02869">
    <property type="entry name" value="PseudoU_synth_RluA_like"/>
    <property type="match status" value="1"/>
</dbReference>
<evidence type="ECO:0000256" key="3">
    <source>
        <dbReference type="PROSITE-ProRule" id="PRU00182"/>
    </source>
</evidence>
<keyword evidence="6" id="KW-1185">Reference proteome</keyword>
<accession>W6TE84</accession>
<dbReference type="AlphaFoldDB" id="W6TE84"/>
<dbReference type="GO" id="GO:0140098">
    <property type="term" value="F:catalytic activity, acting on RNA"/>
    <property type="evidence" value="ECO:0007669"/>
    <property type="project" value="UniProtKB-ARBA"/>
</dbReference>
<comment type="caution">
    <text evidence="5">The sequence shown here is derived from an EMBL/GenBank/DDBJ whole genome shotgun (WGS) entry which is preliminary data.</text>
</comment>
<comment type="similarity">
    <text evidence="1">Belongs to the pseudouridine synthase RluA family.</text>
</comment>
<proteinExistence type="inferred from homology"/>
<gene>
    <name evidence="5" type="ORF">P618_200872</name>
</gene>
<dbReference type="InterPro" id="IPR036986">
    <property type="entry name" value="S4_RNA-bd_sf"/>
</dbReference>
<dbReference type="PROSITE" id="PS50889">
    <property type="entry name" value="S4"/>
    <property type="match status" value="1"/>
</dbReference>
<dbReference type="EMBL" id="AWTR02000074">
    <property type="protein sequence ID" value="ETZ06974.1"/>
    <property type="molecule type" value="Genomic_DNA"/>
</dbReference>
<dbReference type="InterPro" id="IPR050188">
    <property type="entry name" value="RluA_PseudoU_synthase"/>
</dbReference>
<dbReference type="GO" id="GO:0003723">
    <property type="term" value="F:RNA binding"/>
    <property type="evidence" value="ECO:0007669"/>
    <property type="project" value="UniProtKB-KW"/>
</dbReference>
<feature type="domain" description="Pseudouridine synthase RsuA/RluA-like" evidence="4">
    <location>
        <begin position="111"/>
        <end position="260"/>
    </location>
</feature>
<dbReference type="Pfam" id="PF00849">
    <property type="entry name" value="PseudoU_synth_2"/>
    <property type="match status" value="1"/>
</dbReference>
<sequence length="313" mass="36665">MLPFDVIKKIPQNMTHNDSLFIARSDQRIDKWVHHEWPQIPYSAIQKALRIGDIRVNQKKISSNYRLNQSDTIYVYPGWLQKMNIFQFSEDKLCDHWREKVSNWIIYTHKDFWIIRKPAGISCQKGTNQILSIDDLMSRWAGHPVHLVHRLDKPVSGALIIAKTPHAASILGNMMKEGAIQKRYWALVHGKVKNVQGHIQAPLIQCTFGVKVCHEKTPKSLACHTEYFRRKVYRSPFEYTWLELCPRTGRKHQLRVHLSHIKHPIIGDKIYDPLCEKDTSINLKLHCCNLSFFYEERPILIECEAGEDFFTNL</sequence>
<dbReference type="GO" id="GO:0000455">
    <property type="term" value="P:enzyme-directed rRNA pseudouridine synthesis"/>
    <property type="evidence" value="ECO:0007669"/>
    <property type="project" value="TreeGrafter"/>
</dbReference>
<evidence type="ECO:0000256" key="1">
    <source>
        <dbReference type="ARBA" id="ARBA00010876"/>
    </source>
</evidence>
<dbReference type="Gene3D" id="3.30.2350.10">
    <property type="entry name" value="Pseudouridine synthase"/>
    <property type="match status" value="1"/>
</dbReference>
<organism evidence="5 6">
    <name type="scientific">Holospora obtusa F1</name>
    <dbReference type="NCBI Taxonomy" id="1399147"/>
    <lineage>
        <taxon>Bacteria</taxon>
        <taxon>Pseudomonadati</taxon>
        <taxon>Pseudomonadota</taxon>
        <taxon>Alphaproteobacteria</taxon>
        <taxon>Holosporales</taxon>
        <taxon>Holosporaceae</taxon>
        <taxon>Holospora</taxon>
    </lineage>
</organism>
<dbReference type="InterPro" id="IPR020103">
    <property type="entry name" value="PsdUridine_synth_cat_dom_sf"/>
</dbReference>
<keyword evidence="3" id="KW-0694">RNA-binding</keyword>
<reference evidence="5 6" key="1">
    <citation type="journal article" date="2014" name="FEMS Microbiol. Lett.">
        <title>Draft genome sequences of three Holospora species (Holospora obtusa, Holospora undulata, and Holospora elegans), endonuclear symbiotic bacteria of the ciliate Paramecium caudatum.</title>
        <authorList>
            <person name="Dohra H."/>
            <person name="Tanaka K."/>
            <person name="Suzuki T."/>
            <person name="Fujishima M."/>
            <person name="Suzuki H."/>
        </authorList>
    </citation>
    <scope>NUCLEOTIDE SEQUENCE [LARGE SCALE GENOMIC DNA]</scope>
    <source>
        <strain evidence="5 6">F1</strain>
    </source>
</reference>
<evidence type="ECO:0000256" key="2">
    <source>
        <dbReference type="ARBA" id="ARBA00023235"/>
    </source>
</evidence>
<dbReference type="SUPFAM" id="SSF55174">
    <property type="entry name" value="Alpha-L RNA-binding motif"/>
    <property type="match status" value="1"/>
</dbReference>
<dbReference type="eggNOG" id="COG0564">
    <property type="taxonomic scope" value="Bacteria"/>
</dbReference>